<dbReference type="Pfam" id="PF06812">
    <property type="entry name" value="ImpA_N"/>
    <property type="match status" value="1"/>
</dbReference>
<name>A0ABU1CEV4_9GAMM</name>
<evidence type="ECO:0000313" key="3">
    <source>
        <dbReference type="EMBL" id="MDR0183455.1"/>
    </source>
</evidence>
<dbReference type="RefSeq" id="WP_309262610.1">
    <property type="nucleotide sequence ID" value="NZ_JARUHG010000003.1"/>
</dbReference>
<feature type="compositionally biased region" description="Basic and acidic residues" evidence="1">
    <location>
        <begin position="495"/>
        <end position="505"/>
    </location>
</feature>
<comment type="caution">
    <text evidence="3">The sequence shown here is derived from an EMBL/GenBank/DDBJ whole genome shotgun (WGS) entry which is preliminary data.</text>
</comment>
<dbReference type="Pfam" id="PF16989">
    <property type="entry name" value="T6SS_VasJ"/>
    <property type="match status" value="1"/>
</dbReference>
<feature type="region of interest" description="Disordered" evidence="1">
    <location>
        <begin position="193"/>
        <end position="221"/>
    </location>
</feature>
<evidence type="ECO:0000259" key="2">
    <source>
        <dbReference type="Pfam" id="PF06812"/>
    </source>
</evidence>
<dbReference type="InterPro" id="IPR017739">
    <property type="entry name" value="T6SS-assoc_VCA0119"/>
</dbReference>
<evidence type="ECO:0000256" key="1">
    <source>
        <dbReference type="SAM" id="MobiDB-lite"/>
    </source>
</evidence>
<evidence type="ECO:0000313" key="4">
    <source>
        <dbReference type="Proteomes" id="UP001233535"/>
    </source>
</evidence>
<dbReference type="Proteomes" id="UP001233535">
    <property type="component" value="Unassembled WGS sequence"/>
</dbReference>
<dbReference type="PANTHER" id="PTHR37024:SF3">
    <property type="entry name" value="TYPE VI SECRETION SYSTEM PROTEIN TSSA"/>
    <property type="match status" value="1"/>
</dbReference>
<sequence length="505" mass="54996">MESVNEVAGNLGEETLLLAPITPELPVGTFDEDDAVYQRLDTEMAKLGGLRQSSLDWTQVESDAIAYLSTLAKHVRVLGYLVAAWTRSGDATAWVRSVRLLAGWTEHYWVDAYPRPGPAGLTAKRKQWTIMLERLTQGLKSLRVDTVTDSVREHAAAALQQLEQAAAKQGLDAADIVALRGAFVRAAEGAKQAAFAPPTPKPTSSGSDTLGPEFFSTRSDLPLGDERETRKLFLKLAEFINQQDAFDPTGYLLRRYGLWSHLHAAPPVKREQRTELVGVPVDVSAPYQDALATRTTSPGLLLRVEKSVAASPFWLRGSFLAARIAQQLEMEDVATAVRIATHRFLLRLPRLRELAFADGTPFVDDETFAWIAASPASANHASVPAAVAGSLNDLRAELGSDAATLPVETLLQRLQRVQGSAAAPRERAFATVLAADVLAERGLAWLARDLHAGVLQAMDATAASVWDRDTYDYVKWQLRPEAAASRTMHTVQDTSETRGTEGAVK</sequence>
<dbReference type="InterPro" id="IPR010657">
    <property type="entry name" value="ImpA_N"/>
</dbReference>
<protein>
    <submittedName>
        <fullName evidence="3">Type VI secretion system protein TssA</fullName>
    </submittedName>
</protein>
<dbReference type="NCBIfam" id="TIGR03362">
    <property type="entry name" value="VI_chp_7"/>
    <property type="match status" value="1"/>
</dbReference>
<organism evidence="3 4">
    <name type="scientific">Lysobacter arvi</name>
    <dbReference type="NCBI Taxonomy" id="3038776"/>
    <lineage>
        <taxon>Bacteria</taxon>
        <taxon>Pseudomonadati</taxon>
        <taxon>Pseudomonadota</taxon>
        <taxon>Gammaproteobacteria</taxon>
        <taxon>Lysobacterales</taxon>
        <taxon>Lysobacteraceae</taxon>
        <taxon>Lysobacter</taxon>
    </lineage>
</organism>
<keyword evidence="4" id="KW-1185">Reference proteome</keyword>
<proteinExistence type="predicted"/>
<feature type="region of interest" description="Disordered" evidence="1">
    <location>
        <begin position="484"/>
        <end position="505"/>
    </location>
</feature>
<gene>
    <name evidence="3" type="primary">tssA</name>
    <name evidence="3" type="ORF">P8609_10825</name>
</gene>
<feature type="domain" description="ImpA N-terminal" evidence="2">
    <location>
        <begin position="18"/>
        <end position="126"/>
    </location>
</feature>
<accession>A0ABU1CEV4</accession>
<dbReference type="PANTHER" id="PTHR37024">
    <property type="entry name" value="TYPE VI SECRETION SYSTEM DUF2094 AND IMPA-RELATED DOMAIN PROTEIN"/>
    <property type="match status" value="1"/>
</dbReference>
<reference evidence="3 4" key="1">
    <citation type="submission" date="2023-04" db="EMBL/GenBank/DDBJ databases">
        <title>Lysobacter sp. strain UC isolated from soil sample.</title>
        <authorList>
            <person name="Choksket S."/>
            <person name="Harshvardhan F."/>
            <person name="Rana R."/>
            <person name="Patil P.B."/>
            <person name="Korpole S."/>
        </authorList>
    </citation>
    <scope>NUCLEOTIDE SEQUENCE [LARGE SCALE GENOMIC DNA]</scope>
    <source>
        <strain evidence="3 4">UC</strain>
    </source>
</reference>
<dbReference type="EMBL" id="JARUHG010000003">
    <property type="protein sequence ID" value="MDR0183455.1"/>
    <property type="molecule type" value="Genomic_DNA"/>
</dbReference>